<dbReference type="Proteomes" id="UP001164746">
    <property type="component" value="Chromosome 8"/>
</dbReference>
<name>A0ABY7EQ47_MYAAR</name>
<reference evidence="1" key="1">
    <citation type="submission" date="2022-11" db="EMBL/GenBank/DDBJ databases">
        <title>Centuries of genome instability and evolution in soft-shell clam transmissible cancer (bioRxiv).</title>
        <authorList>
            <person name="Hart S.F.M."/>
            <person name="Yonemitsu M.A."/>
            <person name="Giersch R.M."/>
            <person name="Beal B.F."/>
            <person name="Arriagada G."/>
            <person name="Davis B.W."/>
            <person name="Ostrander E.A."/>
            <person name="Goff S.P."/>
            <person name="Metzger M.J."/>
        </authorList>
    </citation>
    <scope>NUCLEOTIDE SEQUENCE</scope>
    <source>
        <strain evidence="1">MELC-2E11</strain>
        <tissue evidence="1">Siphon/mantle</tissue>
    </source>
</reference>
<protein>
    <submittedName>
        <fullName evidence="1">Uncharacterized protein</fullName>
    </submittedName>
</protein>
<evidence type="ECO:0000313" key="1">
    <source>
        <dbReference type="EMBL" id="WAR12110.1"/>
    </source>
</evidence>
<organism evidence="1 2">
    <name type="scientific">Mya arenaria</name>
    <name type="common">Soft-shell clam</name>
    <dbReference type="NCBI Taxonomy" id="6604"/>
    <lineage>
        <taxon>Eukaryota</taxon>
        <taxon>Metazoa</taxon>
        <taxon>Spiralia</taxon>
        <taxon>Lophotrochozoa</taxon>
        <taxon>Mollusca</taxon>
        <taxon>Bivalvia</taxon>
        <taxon>Autobranchia</taxon>
        <taxon>Heteroconchia</taxon>
        <taxon>Euheterodonta</taxon>
        <taxon>Imparidentia</taxon>
        <taxon>Neoheterodontei</taxon>
        <taxon>Myida</taxon>
        <taxon>Myoidea</taxon>
        <taxon>Myidae</taxon>
        <taxon>Mya</taxon>
    </lineage>
</organism>
<dbReference type="EMBL" id="CP111019">
    <property type="protein sequence ID" value="WAR12110.1"/>
    <property type="molecule type" value="Genomic_DNA"/>
</dbReference>
<accession>A0ABY7EQ47</accession>
<proteinExistence type="predicted"/>
<gene>
    <name evidence="1" type="ORF">MAR_026290</name>
</gene>
<sequence>MSTKSMSCISALYDGTKLGIADTCLLTGGTHGAWTNPHLDNAGLIRYGVIFCSSEVLRWKTVAKVTEW</sequence>
<evidence type="ECO:0000313" key="2">
    <source>
        <dbReference type="Proteomes" id="UP001164746"/>
    </source>
</evidence>
<keyword evidence="2" id="KW-1185">Reference proteome</keyword>